<feature type="compositionally biased region" description="Polar residues" evidence="6">
    <location>
        <begin position="657"/>
        <end position="674"/>
    </location>
</feature>
<feature type="repeat" description="Solcar" evidence="4">
    <location>
        <begin position="1210"/>
        <end position="1316"/>
    </location>
</feature>
<dbReference type="Pfam" id="PF00153">
    <property type="entry name" value="Mito_carr"/>
    <property type="match status" value="3"/>
</dbReference>
<evidence type="ECO:0000256" key="5">
    <source>
        <dbReference type="SAM" id="Coils"/>
    </source>
</evidence>
<dbReference type="GO" id="GO:0005952">
    <property type="term" value="C:cAMP-dependent protein kinase complex"/>
    <property type="evidence" value="ECO:0007669"/>
    <property type="project" value="InterPro"/>
</dbReference>
<dbReference type="EMBL" id="FR824171">
    <property type="protein sequence ID" value="CCA21565.1"/>
    <property type="molecule type" value="Genomic_DNA"/>
</dbReference>
<keyword evidence="2 4" id="KW-0812">Transmembrane</keyword>
<dbReference type="PANTHER" id="PTHR11635">
    <property type="entry name" value="CAMP-DEPENDENT PROTEIN KINASE REGULATORY CHAIN"/>
    <property type="match status" value="1"/>
</dbReference>
<dbReference type="InterPro" id="IPR050503">
    <property type="entry name" value="cAMP-dep_PK_reg_su-like"/>
</dbReference>
<dbReference type="CDD" id="cd00038">
    <property type="entry name" value="CAP_ED"/>
    <property type="match status" value="2"/>
</dbReference>
<dbReference type="InterPro" id="IPR023395">
    <property type="entry name" value="MCP_dom_sf"/>
</dbReference>
<dbReference type="SUPFAM" id="SSF103506">
    <property type="entry name" value="Mitochondrial carrier"/>
    <property type="match status" value="1"/>
</dbReference>
<sequence>MKPSEKSQCDDDTDKKLLESLIENAKLDTGDIVLFSRPCLQMELYGGIICACAKLFGNTDWDHIGVIVRVPTSEGSAKGISEHYLLEATLSGVKLRPLEERILRSRASEIAIRRLQVHRTPEFQREAQQFVQLVQDSKYEDRLERFVNAGYQRRTRMQHEALFNELVNLKKAIKQYQCEMDHRSNMTLFERNNLSKEMQSTQMKAQEIMHRLETIYPLNNPGKENDEAISLIERHHKVFCSQLIAALYQHLGILLPYPSAHLYAPKHFSTTDESHYIKLQQTATLLPELSFRQELRSNAIEYKRRQQTCEVSIQKGNDLLSSEVILHALKRHPLFHNRDALELKQMVKKFKRIELDPGEVVFYQGMQGDGFYIIEKGECEVLVHYRDSCLQKLENEPKTEASQSQRQMEQNTTLPTELWQSIPLASEPEYVVVGTNGPTSAFGMSAMIYDTPRRATVRAMPKMEPSLQPSKKKTVVLWKLDKADFQEAIQAHQSSQYSVQEYRFLMETLSKHPLFESLNARTKALAVRKCFPLQYSAGSKILQQGDVGDYFYLIENGECQVTRSKPPQLFQAQALNEQIGDRAASNAASFVDTTLKRGSTFGEAALLYNSRRGATVTALQDTKVWCMDRASFVTITRSGSASLYELFRRASSIRRSTTLEGSRTSNQSLTNQPSQREEHFMIRADLERLLTSWPVVAGDYAASEDRSLSSIDTPRCDKERYKRALQLALALLLRDSSGLVNFSQFAHFHIALSSAQVDHLLPEAAFRALHSSSQDLNTGAYPTGGSHCSVKLRDLSKAMAIWQKGERQQSSNTLTDAARLSFYRNLFDLNLPAKTEVAMASSGNHYVTYEDLVRGITKILLEQSQSRVPNKSVETSEARQEFLAFLETLQSDLIDLRQLWNVVQIQKIPYQHNPSAAGNQNVTMRGKLRELLNDFETGWSLTSRHCPSGTDWEYLKPALEKDEDETGIMGLHRTQASSCLLNLAGAIIAGVAARTITAPLDRLKILKQVWISTGTTPGLHYNFAKRGIARELLQMYKSNGWRGLFAGNLTHCLWLLPALPMKLFLTNIMYESMGQRIFPEPAPKNGEKQTNAHKQPLSLFGLDTNYLACGLIGVFVNTLCLPFETARVRLSVQSSPMTSMQEVVKSLYAKERVRGFFRGSAASNIGASIYFGTYYITYEFWRPVFLQYHNDISQRRSPTAEPENRPNGRGQILCAMTAAVVAQAYAYPFDLIRRRMQVGGNWHPGTNYPQYRSTWNCLLKSIDTSSLTLKSEDQISKRWNLRWNPFNLYRGIVVNTIRVVPSIGISLWSYEAFQNWTNRET</sequence>
<name>F0WJW3_9STRA</name>
<dbReference type="InterPro" id="IPR014710">
    <property type="entry name" value="RmlC-like_jellyroll"/>
</dbReference>
<evidence type="ECO:0000259" key="7">
    <source>
        <dbReference type="PROSITE" id="PS50042"/>
    </source>
</evidence>
<dbReference type="InterPro" id="IPR018490">
    <property type="entry name" value="cNMP-bd_dom_sf"/>
</dbReference>
<dbReference type="GO" id="GO:0016020">
    <property type="term" value="C:membrane"/>
    <property type="evidence" value="ECO:0007669"/>
    <property type="project" value="UniProtKB-SubCell"/>
</dbReference>
<dbReference type="InterPro" id="IPR018108">
    <property type="entry name" value="MCP_transmembrane"/>
</dbReference>
<keyword evidence="5" id="KW-0175">Coiled coil</keyword>
<dbReference type="HOGENOM" id="CLU_262866_0_0_1"/>
<evidence type="ECO:0000256" key="4">
    <source>
        <dbReference type="PROSITE-ProRule" id="PRU00282"/>
    </source>
</evidence>
<dbReference type="Gene3D" id="2.60.120.10">
    <property type="entry name" value="Jelly Rolls"/>
    <property type="match status" value="2"/>
</dbReference>
<dbReference type="PROSITE" id="PS50042">
    <property type="entry name" value="CNMP_BINDING_3"/>
    <property type="match status" value="2"/>
</dbReference>
<dbReference type="PROSITE" id="PS50920">
    <property type="entry name" value="SOLCAR"/>
    <property type="match status" value="3"/>
</dbReference>
<keyword evidence="3 4" id="KW-0472">Membrane</keyword>
<evidence type="ECO:0000313" key="8">
    <source>
        <dbReference type="EMBL" id="CCA21565.1"/>
    </source>
</evidence>
<feature type="repeat" description="Solcar" evidence="4">
    <location>
        <begin position="977"/>
        <end position="1072"/>
    </location>
</feature>
<evidence type="ECO:0000256" key="2">
    <source>
        <dbReference type="ARBA" id="ARBA00022692"/>
    </source>
</evidence>
<feature type="repeat" description="Solcar" evidence="4">
    <location>
        <begin position="1104"/>
        <end position="1184"/>
    </location>
</feature>
<feature type="region of interest" description="Disordered" evidence="6">
    <location>
        <begin position="657"/>
        <end position="676"/>
    </location>
</feature>
<accession>F0WJW3</accession>
<dbReference type="InterPro" id="IPR000595">
    <property type="entry name" value="cNMP-bd_dom"/>
</dbReference>
<gene>
    <name evidence="8" type="primary">AlNc14C126G6829</name>
    <name evidence="8" type="ORF">ALNC14_077080</name>
</gene>
<reference evidence="8" key="2">
    <citation type="submission" date="2011-02" db="EMBL/GenBank/DDBJ databases">
        <authorList>
            <person name="MacLean D."/>
        </authorList>
    </citation>
    <scope>NUCLEOTIDE SEQUENCE</scope>
</reference>
<dbReference type="SMART" id="SM00100">
    <property type="entry name" value="cNMP"/>
    <property type="match status" value="2"/>
</dbReference>
<reference evidence="8" key="1">
    <citation type="journal article" date="2011" name="PLoS Biol.">
        <title>Gene gain and loss during evolution of obligate parasitism in the white rust pathogen of Arabidopsis thaliana.</title>
        <authorList>
            <person name="Kemen E."/>
            <person name="Gardiner A."/>
            <person name="Schultz-Larsen T."/>
            <person name="Kemen A.C."/>
            <person name="Balmuth A.L."/>
            <person name="Robert-Seilaniantz A."/>
            <person name="Bailey K."/>
            <person name="Holub E."/>
            <person name="Studholme D.J."/>
            <person name="Maclean D."/>
            <person name="Jones J.D."/>
        </authorList>
    </citation>
    <scope>NUCLEOTIDE SEQUENCE</scope>
</reference>
<dbReference type="GO" id="GO:0034236">
    <property type="term" value="F:protein kinase A catalytic subunit binding"/>
    <property type="evidence" value="ECO:0007669"/>
    <property type="project" value="TreeGrafter"/>
</dbReference>
<dbReference type="SUPFAM" id="SSF54001">
    <property type="entry name" value="Cysteine proteinases"/>
    <property type="match status" value="1"/>
</dbReference>
<feature type="domain" description="Cyclic nucleotide-binding" evidence="7">
    <location>
        <begin position="514"/>
        <end position="635"/>
    </location>
</feature>
<proteinExistence type="predicted"/>
<protein>
    <submittedName>
        <fullName evidence="8">Mitochondrial Carrier (MC) Family putative</fullName>
    </submittedName>
</protein>
<dbReference type="GO" id="GO:0004862">
    <property type="term" value="F:cAMP-dependent protein kinase inhibitor activity"/>
    <property type="evidence" value="ECO:0007669"/>
    <property type="project" value="TreeGrafter"/>
</dbReference>
<dbReference type="PRINTS" id="PR00103">
    <property type="entry name" value="CAMPKINASE"/>
</dbReference>
<dbReference type="GO" id="GO:0030552">
    <property type="term" value="F:cAMP binding"/>
    <property type="evidence" value="ECO:0007669"/>
    <property type="project" value="TreeGrafter"/>
</dbReference>
<dbReference type="InterPro" id="IPR038765">
    <property type="entry name" value="Papain-like_cys_pep_sf"/>
</dbReference>
<organism evidence="8">
    <name type="scientific">Albugo laibachii Nc14</name>
    <dbReference type="NCBI Taxonomy" id="890382"/>
    <lineage>
        <taxon>Eukaryota</taxon>
        <taxon>Sar</taxon>
        <taxon>Stramenopiles</taxon>
        <taxon>Oomycota</taxon>
        <taxon>Peronosporomycetes</taxon>
        <taxon>Albuginales</taxon>
        <taxon>Albuginaceae</taxon>
        <taxon>Albugo</taxon>
    </lineage>
</organism>
<dbReference type="Gene3D" id="3.90.1720.10">
    <property type="entry name" value="endopeptidase domain like (from Nostoc punctiforme)"/>
    <property type="match status" value="1"/>
</dbReference>
<dbReference type="Pfam" id="PF00027">
    <property type="entry name" value="cNMP_binding"/>
    <property type="match status" value="1"/>
</dbReference>
<dbReference type="PANTHER" id="PTHR11635:SF152">
    <property type="entry name" value="CAMP-DEPENDENT PROTEIN KINASE TYPE I REGULATORY SUBUNIT-RELATED"/>
    <property type="match status" value="1"/>
</dbReference>
<evidence type="ECO:0000256" key="1">
    <source>
        <dbReference type="ARBA" id="ARBA00004141"/>
    </source>
</evidence>
<feature type="coiled-coil region" evidence="5">
    <location>
        <begin position="159"/>
        <end position="211"/>
    </location>
</feature>
<dbReference type="GO" id="GO:0005829">
    <property type="term" value="C:cytosol"/>
    <property type="evidence" value="ECO:0007669"/>
    <property type="project" value="TreeGrafter"/>
</dbReference>
<comment type="subcellular location">
    <subcellularLocation>
        <location evidence="1">Membrane</location>
        <topology evidence="1">Multi-pass membrane protein</topology>
    </subcellularLocation>
</comment>
<evidence type="ECO:0000256" key="6">
    <source>
        <dbReference type="SAM" id="MobiDB-lite"/>
    </source>
</evidence>
<evidence type="ECO:0000256" key="3">
    <source>
        <dbReference type="ARBA" id="ARBA00023136"/>
    </source>
</evidence>
<dbReference type="Gene3D" id="1.50.40.10">
    <property type="entry name" value="Mitochondrial carrier domain"/>
    <property type="match status" value="1"/>
</dbReference>
<dbReference type="SUPFAM" id="SSF51206">
    <property type="entry name" value="cAMP-binding domain-like"/>
    <property type="match status" value="2"/>
</dbReference>
<feature type="domain" description="Cyclic nucleotide-binding" evidence="7">
    <location>
        <begin position="334"/>
        <end position="489"/>
    </location>
</feature>